<dbReference type="AlphaFoldDB" id="A0AAD2G4E9"/>
<dbReference type="EMBL" id="CAKOGP040002109">
    <property type="protein sequence ID" value="CAJ1962516.1"/>
    <property type="molecule type" value="Genomic_DNA"/>
</dbReference>
<dbReference type="CDD" id="cd09272">
    <property type="entry name" value="RNase_HI_RT_Ty1"/>
    <property type="match status" value="1"/>
</dbReference>
<dbReference type="PANTHER" id="PTHR11439:SF483">
    <property type="entry name" value="PEPTIDE SYNTHASE GLIP-LIKE, PUTATIVE (AFU_ORTHOLOGUE AFUA_3G12920)-RELATED"/>
    <property type="match status" value="1"/>
</dbReference>
<organism evidence="2 3">
    <name type="scientific">Cylindrotheca closterium</name>
    <dbReference type="NCBI Taxonomy" id="2856"/>
    <lineage>
        <taxon>Eukaryota</taxon>
        <taxon>Sar</taxon>
        <taxon>Stramenopiles</taxon>
        <taxon>Ochrophyta</taxon>
        <taxon>Bacillariophyta</taxon>
        <taxon>Bacillariophyceae</taxon>
        <taxon>Bacillariophycidae</taxon>
        <taxon>Bacillariales</taxon>
        <taxon>Bacillariaceae</taxon>
        <taxon>Cylindrotheca</taxon>
    </lineage>
</organism>
<feature type="domain" description="Reverse transcriptase Ty1/copia-type" evidence="1">
    <location>
        <begin position="28"/>
        <end position="155"/>
    </location>
</feature>
<name>A0AAD2G4E9_9STRA</name>
<dbReference type="InterPro" id="IPR013103">
    <property type="entry name" value="RVT_2"/>
</dbReference>
<dbReference type="Proteomes" id="UP001295423">
    <property type="component" value="Unassembled WGS sequence"/>
</dbReference>
<protein>
    <recommendedName>
        <fullName evidence="1">Reverse transcriptase Ty1/copia-type domain-containing protein</fullName>
    </recommendedName>
</protein>
<comment type="caution">
    <text evidence="2">The sequence shown here is derived from an EMBL/GenBank/DDBJ whole genome shotgun (WGS) entry which is preliminary data.</text>
</comment>
<evidence type="ECO:0000313" key="2">
    <source>
        <dbReference type="EMBL" id="CAJ1962516.1"/>
    </source>
</evidence>
<evidence type="ECO:0000313" key="3">
    <source>
        <dbReference type="Proteomes" id="UP001295423"/>
    </source>
</evidence>
<keyword evidence="3" id="KW-1185">Reference proteome</keyword>
<gene>
    <name evidence="2" type="ORF">CYCCA115_LOCUS19724</name>
</gene>
<dbReference type="Pfam" id="PF07727">
    <property type="entry name" value="RVT_2"/>
    <property type="match status" value="1"/>
</dbReference>
<dbReference type="PANTHER" id="PTHR11439">
    <property type="entry name" value="GAG-POL-RELATED RETROTRANSPOSON"/>
    <property type="match status" value="1"/>
</dbReference>
<accession>A0AAD2G4E9</accession>
<sequence>MYPLMMHAKWHYIKYKVRLERDMVLPVLHALQGHPESGRCWESHINKILSMPDLQFKSTTHDRCIYRATYEGIPIYLLCQVDDFALAASNEDIAKAIYKRIGNHLKLPSETTVPIKYLGPLTEFNGVDVTQYNDSIVVSCHNYIDRVLKTHSWTTPAPNKSKYAGSPLPTDCISQLYSEPGYAKASPEHSKLIKKHNFGYRQLPGELLYAYVTCRPDIGYAVITLSKFASKPGDFHFHMLKHVAIYLRRTKHWGIIYHRPLLDLQEPQLPPNPQPGASVDSSLPDFPSIDPHTLTCFVDAAHGNNLDTRRSTTGYGLVLAGGCVSYRCKTQTATATSSMEAEFYAAVSVAKQAKYLRAVLTELGFQPSSPTILFCDNESTIKMVYSRIPTERSHYI</sequence>
<proteinExistence type="predicted"/>
<evidence type="ECO:0000259" key="1">
    <source>
        <dbReference type="Pfam" id="PF07727"/>
    </source>
</evidence>
<reference evidence="2" key="1">
    <citation type="submission" date="2023-08" db="EMBL/GenBank/DDBJ databases">
        <authorList>
            <person name="Audoor S."/>
            <person name="Bilcke G."/>
        </authorList>
    </citation>
    <scope>NUCLEOTIDE SEQUENCE</scope>
</reference>